<reference evidence="2" key="1">
    <citation type="submission" date="2016-11" db="EMBL/GenBank/DDBJ databases">
        <authorList>
            <person name="Varghese N."/>
            <person name="Submissions S."/>
        </authorList>
    </citation>
    <scope>NUCLEOTIDE SEQUENCE [LARGE SCALE GENOMIC DNA]</scope>
    <source>
        <strain evidence="2">YR203</strain>
    </source>
</reference>
<dbReference type="Proteomes" id="UP000184108">
    <property type="component" value="Unassembled WGS sequence"/>
</dbReference>
<gene>
    <name evidence="1" type="ORF">SAMN02787073_1085</name>
</gene>
<dbReference type="AlphaFoldDB" id="A0A1M4W716"/>
<evidence type="ECO:0000313" key="2">
    <source>
        <dbReference type="Proteomes" id="UP000184108"/>
    </source>
</evidence>
<name>A0A1M4W716_9FLAO</name>
<proteinExistence type="predicted"/>
<dbReference type="RefSeq" id="WP_073171624.1">
    <property type="nucleotide sequence ID" value="NZ_FQVE01000001.1"/>
</dbReference>
<organism evidence="1 2">
    <name type="scientific">Chryseobacterium vrystaatense</name>
    <dbReference type="NCBI Taxonomy" id="307480"/>
    <lineage>
        <taxon>Bacteria</taxon>
        <taxon>Pseudomonadati</taxon>
        <taxon>Bacteroidota</taxon>
        <taxon>Flavobacteriia</taxon>
        <taxon>Flavobacteriales</taxon>
        <taxon>Weeksellaceae</taxon>
        <taxon>Chryseobacterium group</taxon>
        <taxon>Chryseobacterium</taxon>
    </lineage>
</organism>
<evidence type="ECO:0000313" key="1">
    <source>
        <dbReference type="EMBL" id="SHE76940.1"/>
    </source>
</evidence>
<protein>
    <submittedName>
        <fullName evidence="1">Uncharacterized protein</fullName>
    </submittedName>
</protein>
<sequence>MIKSKESSGNEIFYKLYNKPEDMGRLGLSLDWKNYLNDKPIAKIKLKDTNHLELTWMGFYNAKTKKRNFTTSDIKSNNQPVIY</sequence>
<dbReference type="EMBL" id="FQVE01000001">
    <property type="protein sequence ID" value="SHE76940.1"/>
    <property type="molecule type" value="Genomic_DNA"/>
</dbReference>
<accession>A0A1M4W716</accession>